<dbReference type="Gene3D" id="2.160.20.10">
    <property type="entry name" value="Single-stranded right-handed beta-helix, Pectin lyase-like"/>
    <property type="match status" value="1"/>
</dbReference>
<dbReference type="PROSITE" id="PS00502">
    <property type="entry name" value="POLYGALACTURONASE"/>
    <property type="match status" value="1"/>
</dbReference>
<keyword evidence="4 18" id="KW-0732">Signal</keyword>
<feature type="active site" evidence="16">
    <location>
        <position position="244"/>
    </location>
</feature>
<comment type="caution">
    <text evidence="19">The sequence shown here is derived from an EMBL/GenBank/DDBJ whole genome shotgun (WGS) entry which is preliminary data.</text>
</comment>
<evidence type="ECO:0000256" key="8">
    <source>
        <dbReference type="ARBA" id="ARBA00023180"/>
    </source>
</evidence>
<dbReference type="GO" id="GO:0045490">
    <property type="term" value="P:pectin catabolic process"/>
    <property type="evidence" value="ECO:0007669"/>
    <property type="project" value="UniProtKB-ARBA"/>
</dbReference>
<keyword evidence="5" id="KW-0677">Repeat</keyword>
<dbReference type="SMART" id="SM00710">
    <property type="entry name" value="PbH1"/>
    <property type="match status" value="4"/>
</dbReference>
<dbReference type="GO" id="GO:0047911">
    <property type="term" value="F:galacturan 1,4-alpha-galacturonidase activity"/>
    <property type="evidence" value="ECO:0007669"/>
    <property type="project" value="UniProtKB-EC"/>
</dbReference>
<keyword evidence="11" id="KW-0961">Cell wall biogenesis/degradation</keyword>
<dbReference type="PANTHER" id="PTHR31736:SF12">
    <property type="entry name" value="EXO-POLYGALACTURONASE, PUTATIVE-RELATED"/>
    <property type="match status" value="1"/>
</dbReference>
<keyword evidence="10 17" id="KW-0326">Glycosidase</keyword>
<feature type="signal peptide" evidence="18">
    <location>
        <begin position="1"/>
        <end position="20"/>
    </location>
</feature>
<organism evidence="19 20">
    <name type="scientific">Lyophyllum shimeji</name>
    <name type="common">Hon-shimeji</name>
    <name type="synonym">Tricholoma shimeji</name>
    <dbReference type="NCBI Taxonomy" id="47721"/>
    <lineage>
        <taxon>Eukaryota</taxon>
        <taxon>Fungi</taxon>
        <taxon>Dikarya</taxon>
        <taxon>Basidiomycota</taxon>
        <taxon>Agaricomycotina</taxon>
        <taxon>Agaricomycetes</taxon>
        <taxon>Agaricomycetidae</taxon>
        <taxon>Agaricales</taxon>
        <taxon>Tricholomatineae</taxon>
        <taxon>Lyophyllaceae</taxon>
        <taxon>Lyophyllum</taxon>
    </lineage>
</organism>
<comment type="function">
    <text evidence="13">Specific in hydrolyzing the terminal glycosidic bond of polygalacturonic acid and oligogalacturonates.</text>
</comment>
<dbReference type="SUPFAM" id="SSF51126">
    <property type="entry name" value="Pectin lyase-like"/>
    <property type="match status" value="1"/>
</dbReference>
<keyword evidence="7" id="KW-1015">Disulfide bond</keyword>
<evidence type="ECO:0000256" key="4">
    <source>
        <dbReference type="ARBA" id="ARBA00022729"/>
    </source>
</evidence>
<dbReference type="Pfam" id="PF00295">
    <property type="entry name" value="Glyco_hydro_28"/>
    <property type="match status" value="1"/>
</dbReference>
<evidence type="ECO:0000256" key="16">
    <source>
        <dbReference type="PROSITE-ProRule" id="PRU10052"/>
    </source>
</evidence>
<dbReference type="InterPro" id="IPR006626">
    <property type="entry name" value="PbH1"/>
</dbReference>
<evidence type="ECO:0000256" key="9">
    <source>
        <dbReference type="ARBA" id="ARBA00023277"/>
    </source>
</evidence>
<evidence type="ECO:0000256" key="11">
    <source>
        <dbReference type="ARBA" id="ARBA00023316"/>
    </source>
</evidence>
<sequence>MRLRLPTFLVLSSAATLSLASRGKGQHKAASCTLVASGGDDAPQFLSAVKSCTTVVIPKTTTLNINSRLNMTGLSNTHIDLAGTIKFSPDIPYWTGNGFFIPFQSQITFWLVGGKNIHLSGGGTLDGSGQVWYDAFASNSTLLRPIILTITQASDVVVENITMINSPEWHNLINESKNVVYRNIHINAASTSSHTAKNTDGWNIYRSDNVVITDSVINNGDDCVAFKPNATNILVANLNCTGSHGISVGSLGQYPGMFDIVENVIARNIRMSNAQNGARIKAWAGPNVGSGIVKNITFDGFIESKVDHPVIIDQCYMTNATACAQFPSNTFIQDIWFNNISGTGTSSTVAQLTCSPDGRCKNINVNNLHLAAPAGTAKYTCQNVVLSGNSASLFPNCTVT</sequence>
<comment type="subcellular location">
    <subcellularLocation>
        <location evidence="1">Secreted</location>
    </subcellularLocation>
</comment>
<keyword evidence="6 17" id="KW-0378">Hydrolase</keyword>
<evidence type="ECO:0000313" key="19">
    <source>
        <dbReference type="EMBL" id="GLB37346.1"/>
    </source>
</evidence>
<dbReference type="GO" id="GO:0004650">
    <property type="term" value="F:polygalacturonase activity"/>
    <property type="evidence" value="ECO:0007669"/>
    <property type="project" value="InterPro"/>
</dbReference>
<dbReference type="Proteomes" id="UP001063166">
    <property type="component" value="Unassembled WGS sequence"/>
</dbReference>
<keyword evidence="20" id="KW-1185">Reference proteome</keyword>
<evidence type="ECO:0000256" key="15">
    <source>
        <dbReference type="ARBA" id="ARBA00048766"/>
    </source>
</evidence>
<evidence type="ECO:0000256" key="13">
    <source>
        <dbReference type="ARBA" id="ARBA00037312"/>
    </source>
</evidence>
<evidence type="ECO:0000256" key="18">
    <source>
        <dbReference type="SAM" id="SignalP"/>
    </source>
</evidence>
<evidence type="ECO:0000256" key="7">
    <source>
        <dbReference type="ARBA" id="ARBA00023157"/>
    </source>
</evidence>
<dbReference type="InterPro" id="IPR012334">
    <property type="entry name" value="Pectin_lyas_fold"/>
</dbReference>
<dbReference type="OrthoDB" id="187139at2759"/>
<dbReference type="PANTHER" id="PTHR31736">
    <property type="match status" value="1"/>
</dbReference>
<evidence type="ECO:0000256" key="1">
    <source>
        <dbReference type="ARBA" id="ARBA00004613"/>
    </source>
</evidence>
<protein>
    <recommendedName>
        <fullName evidence="14">galacturonan 1,4-alpha-galacturonidase</fullName>
        <ecNumber evidence="14">3.2.1.67</ecNumber>
    </recommendedName>
</protein>
<evidence type="ECO:0000256" key="17">
    <source>
        <dbReference type="RuleBase" id="RU361169"/>
    </source>
</evidence>
<keyword evidence="9" id="KW-0119">Carbohydrate metabolism</keyword>
<evidence type="ECO:0000256" key="2">
    <source>
        <dbReference type="ARBA" id="ARBA00008834"/>
    </source>
</evidence>
<evidence type="ECO:0000256" key="3">
    <source>
        <dbReference type="ARBA" id="ARBA00022525"/>
    </source>
</evidence>
<evidence type="ECO:0000256" key="14">
    <source>
        <dbReference type="ARBA" id="ARBA00038933"/>
    </source>
</evidence>
<proteinExistence type="inferred from homology"/>
<dbReference type="InterPro" id="IPR000743">
    <property type="entry name" value="Glyco_hydro_28"/>
</dbReference>
<reference evidence="19" key="1">
    <citation type="submission" date="2022-07" db="EMBL/GenBank/DDBJ databases">
        <title>The genome of Lyophyllum shimeji provides insight into the initial evolution of ectomycorrhizal fungal genome.</title>
        <authorList>
            <person name="Kobayashi Y."/>
            <person name="Shibata T."/>
            <person name="Hirakawa H."/>
            <person name="Shigenobu S."/>
            <person name="Nishiyama T."/>
            <person name="Yamada A."/>
            <person name="Hasebe M."/>
            <person name="Kawaguchi M."/>
        </authorList>
    </citation>
    <scope>NUCLEOTIDE SEQUENCE</scope>
    <source>
        <strain evidence="19">AT787</strain>
    </source>
</reference>
<evidence type="ECO:0000256" key="6">
    <source>
        <dbReference type="ARBA" id="ARBA00022801"/>
    </source>
</evidence>
<accession>A0A9P3UNI5</accession>
<dbReference type="EMBL" id="BRPK01000004">
    <property type="protein sequence ID" value="GLB37346.1"/>
    <property type="molecule type" value="Genomic_DNA"/>
</dbReference>
<keyword evidence="3" id="KW-0964">Secreted</keyword>
<evidence type="ECO:0000256" key="10">
    <source>
        <dbReference type="ARBA" id="ARBA00023295"/>
    </source>
</evidence>
<evidence type="ECO:0000256" key="12">
    <source>
        <dbReference type="ARBA" id="ARBA00023326"/>
    </source>
</evidence>
<dbReference type="EC" id="3.2.1.67" evidence="14"/>
<comment type="similarity">
    <text evidence="2 17">Belongs to the glycosyl hydrolase 28 family.</text>
</comment>
<keyword evidence="8" id="KW-0325">Glycoprotein</keyword>
<feature type="chain" id="PRO_5040300443" description="galacturonan 1,4-alpha-galacturonidase" evidence="18">
    <location>
        <begin position="21"/>
        <end position="400"/>
    </location>
</feature>
<dbReference type="GO" id="GO:0071555">
    <property type="term" value="P:cell wall organization"/>
    <property type="evidence" value="ECO:0007669"/>
    <property type="project" value="UniProtKB-KW"/>
</dbReference>
<keyword evidence="12" id="KW-0624">Polysaccharide degradation</keyword>
<dbReference type="InterPro" id="IPR011050">
    <property type="entry name" value="Pectin_lyase_fold/virulence"/>
</dbReference>
<gene>
    <name evidence="19" type="ORF">LshimejAT787_0403970</name>
</gene>
<dbReference type="GO" id="GO:0005576">
    <property type="term" value="C:extracellular region"/>
    <property type="evidence" value="ECO:0007669"/>
    <property type="project" value="UniProtKB-SubCell"/>
</dbReference>
<evidence type="ECO:0000313" key="20">
    <source>
        <dbReference type="Proteomes" id="UP001063166"/>
    </source>
</evidence>
<name>A0A9P3UNI5_LYOSH</name>
<dbReference type="AlphaFoldDB" id="A0A9P3UNI5"/>
<evidence type="ECO:0000256" key="5">
    <source>
        <dbReference type="ARBA" id="ARBA00022737"/>
    </source>
</evidence>
<comment type="catalytic activity">
    <reaction evidence="15">
        <text>[(1-&gt;4)-alpha-D-galacturonosyl](n) + H2O = alpha-D-galacturonate + [(1-&gt;4)-alpha-D-galacturonosyl](n-1)</text>
        <dbReference type="Rhea" id="RHEA:14117"/>
        <dbReference type="Rhea" id="RHEA-COMP:14570"/>
        <dbReference type="Rhea" id="RHEA-COMP:14572"/>
        <dbReference type="ChEBI" id="CHEBI:15377"/>
        <dbReference type="ChEBI" id="CHEBI:58658"/>
        <dbReference type="ChEBI" id="CHEBI:140523"/>
        <dbReference type="EC" id="3.2.1.67"/>
    </reaction>
</comment>